<dbReference type="SUPFAM" id="SSF53335">
    <property type="entry name" value="S-adenosyl-L-methionine-dependent methyltransferases"/>
    <property type="match status" value="1"/>
</dbReference>
<dbReference type="Proteomes" id="UP001163882">
    <property type="component" value="Chromosome"/>
</dbReference>
<dbReference type="EMBL" id="CP107716">
    <property type="protein sequence ID" value="UYQ74079.1"/>
    <property type="molecule type" value="Genomic_DNA"/>
</dbReference>
<accession>A0ABY6IXF4</accession>
<feature type="domain" description="HTH cro/C1-type" evidence="1">
    <location>
        <begin position="6"/>
        <end position="38"/>
    </location>
</feature>
<keyword evidence="3" id="KW-1185">Reference proteome</keyword>
<dbReference type="PROSITE" id="PS00092">
    <property type="entry name" value="N6_MTASE"/>
    <property type="match status" value="1"/>
</dbReference>
<evidence type="ECO:0000313" key="2">
    <source>
        <dbReference type="EMBL" id="UYQ74079.1"/>
    </source>
</evidence>
<evidence type="ECO:0000259" key="1">
    <source>
        <dbReference type="PROSITE" id="PS50943"/>
    </source>
</evidence>
<proteinExistence type="predicted"/>
<dbReference type="PROSITE" id="PS50943">
    <property type="entry name" value="HTH_CROC1"/>
    <property type="match status" value="2"/>
</dbReference>
<feature type="domain" description="HTH cro/C1-type" evidence="1">
    <location>
        <begin position="69"/>
        <end position="99"/>
    </location>
</feature>
<dbReference type="SMART" id="SM00530">
    <property type="entry name" value="HTH_XRE"/>
    <property type="match status" value="2"/>
</dbReference>
<dbReference type="Pfam" id="PF13560">
    <property type="entry name" value="HTH_31"/>
    <property type="match status" value="1"/>
</dbReference>
<protein>
    <submittedName>
        <fullName evidence="2">Helix-turn-helix domain-containing protein</fullName>
    </submittedName>
</protein>
<dbReference type="InterPro" id="IPR010982">
    <property type="entry name" value="Lambda_DNA-bd_dom_sf"/>
</dbReference>
<gene>
    <name evidence="2" type="ORF">OF122_06490</name>
</gene>
<dbReference type="InterPro" id="IPR001387">
    <property type="entry name" value="Cro/C1-type_HTH"/>
</dbReference>
<dbReference type="SUPFAM" id="SSF47413">
    <property type="entry name" value="lambda repressor-like DNA-binding domains"/>
    <property type="match status" value="2"/>
</dbReference>
<dbReference type="RefSeq" id="WP_264227626.1">
    <property type="nucleotide sequence ID" value="NZ_CP107716.1"/>
</dbReference>
<reference evidence="2" key="1">
    <citation type="submission" date="2022-10" db="EMBL/GenBank/DDBJ databases">
        <title>YIM 151497 complete genome.</title>
        <authorList>
            <person name="Chen X."/>
        </authorList>
    </citation>
    <scope>NUCLEOTIDE SEQUENCE</scope>
    <source>
        <strain evidence="2">YIM 151497</strain>
    </source>
</reference>
<dbReference type="CDD" id="cd00093">
    <property type="entry name" value="HTH_XRE"/>
    <property type="match status" value="2"/>
</dbReference>
<dbReference type="InterPro" id="IPR029063">
    <property type="entry name" value="SAM-dependent_MTases_sf"/>
</dbReference>
<evidence type="ECO:0000313" key="3">
    <source>
        <dbReference type="Proteomes" id="UP001163882"/>
    </source>
</evidence>
<name>A0ABY6IXF4_9HYPH</name>
<organism evidence="2 3">
    <name type="scientific">Pelagibacterium flavum</name>
    <dbReference type="NCBI Taxonomy" id="2984530"/>
    <lineage>
        <taxon>Bacteria</taxon>
        <taxon>Pseudomonadati</taxon>
        <taxon>Pseudomonadota</taxon>
        <taxon>Alphaproteobacteria</taxon>
        <taxon>Hyphomicrobiales</taxon>
        <taxon>Devosiaceae</taxon>
        <taxon>Pelagibacterium</taxon>
    </lineage>
</organism>
<sequence>MFGAEIRSRRKARRLTQKGLATIAGVSIPSVRHVENARGQLSSVSSIIAAVGLVWGWPDSVTHDRGRSLAALRLARGLSQRAMARRIGVTQPTIVALENRFTGTLPVLLAYLGAIGQKSALRDPRVQGRSIVPKPNPPEADIVMTTPSLARRVIAAFASEMDGLVLEPARGQGAFFDQLPKHLERDWCEISMGRDFFGYTRKVDWIITNPPYSDFREFLFHALDVADNIVFLCPINHFGTKRRLRQIGDEGFGFKRVILTPQPKDWTSAGFQIAATHLQRGWTGPCTTEALALSASNPLAARPKVEAKAA</sequence>
<dbReference type="InterPro" id="IPR002052">
    <property type="entry name" value="DNA_methylase_N6_adenine_CS"/>
</dbReference>
<dbReference type="Pfam" id="PF01381">
    <property type="entry name" value="HTH_3"/>
    <property type="match status" value="1"/>
</dbReference>
<dbReference type="Gene3D" id="1.10.260.40">
    <property type="entry name" value="lambda repressor-like DNA-binding domains"/>
    <property type="match status" value="2"/>
</dbReference>